<dbReference type="SUPFAM" id="SSF52540">
    <property type="entry name" value="P-loop containing nucleoside triphosphate hydrolases"/>
    <property type="match status" value="1"/>
</dbReference>
<dbReference type="InterPro" id="IPR027417">
    <property type="entry name" value="P-loop_NTPase"/>
</dbReference>
<name>A0ABX0YBR5_9PSED</name>
<reference evidence="2 3" key="1">
    <citation type="submission" date="2020-03" db="EMBL/GenBank/DDBJ databases">
        <authorList>
            <person name="Wang L."/>
            <person name="He N."/>
            <person name="Li Y."/>
            <person name="Fang Y."/>
            <person name="Zhang F."/>
        </authorList>
    </citation>
    <scope>NUCLEOTIDE SEQUENCE [LARGE SCALE GENOMIC DNA]</scope>
    <source>
        <strain evidence="3">hsmgli-8</strain>
    </source>
</reference>
<dbReference type="PIRSF" id="PIRSF037290">
    <property type="entry name" value="UCP037290"/>
    <property type="match status" value="1"/>
</dbReference>
<evidence type="ECO:0000256" key="1">
    <source>
        <dbReference type="ARBA" id="ARBA00022763"/>
    </source>
</evidence>
<dbReference type="InterPro" id="IPR047610">
    <property type="entry name" value="ImuA_translesion"/>
</dbReference>
<evidence type="ECO:0000313" key="2">
    <source>
        <dbReference type="EMBL" id="NJO99721.1"/>
    </source>
</evidence>
<dbReference type="Proteomes" id="UP000746535">
    <property type="component" value="Unassembled WGS sequence"/>
</dbReference>
<accession>A0ABX0YBR5</accession>
<protein>
    <submittedName>
        <fullName evidence="2">Translesion DNA synthesis-associated protein ImuA</fullName>
    </submittedName>
</protein>
<dbReference type="EMBL" id="JAAVJI010000001">
    <property type="protein sequence ID" value="NJO99721.1"/>
    <property type="molecule type" value="Genomic_DNA"/>
</dbReference>
<dbReference type="InterPro" id="IPR017166">
    <property type="entry name" value="UCP037290"/>
</dbReference>
<dbReference type="PANTHER" id="PTHR35369:SF3">
    <property type="entry name" value="TRANSLESION DNA SYNTHESIS-ASSOCIATED PROTEIN IMUA"/>
    <property type="match status" value="1"/>
</dbReference>
<evidence type="ECO:0000313" key="3">
    <source>
        <dbReference type="Proteomes" id="UP000746535"/>
    </source>
</evidence>
<keyword evidence="3" id="KW-1185">Reference proteome</keyword>
<organism evidence="2 3">
    <name type="scientific">Pseudomonas quercus</name>
    <dbReference type="NCBI Taxonomy" id="2722792"/>
    <lineage>
        <taxon>Bacteria</taxon>
        <taxon>Pseudomonadati</taxon>
        <taxon>Pseudomonadota</taxon>
        <taxon>Gammaproteobacteria</taxon>
        <taxon>Pseudomonadales</taxon>
        <taxon>Pseudomonadaceae</taxon>
        <taxon>Pseudomonas</taxon>
    </lineage>
</organism>
<proteinExistence type="predicted"/>
<keyword evidence="1" id="KW-0227">DNA damage</keyword>
<dbReference type="PANTHER" id="PTHR35369">
    <property type="entry name" value="BLR3025 PROTEIN-RELATED"/>
    <property type="match status" value="1"/>
</dbReference>
<comment type="caution">
    <text evidence="2">The sequence shown here is derived from an EMBL/GenBank/DDBJ whole genome shotgun (WGS) entry which is preliminary data.</text>
</comment>
<dbReference type="NCBIfam" id="NF033429">
    <property type="entry name" value="ImuA_translesion"/>
    <property type="match status" value="1"/>
</dbReference>
<dbReference type="InterPro" id="IPR050356">
    <property type="entry name" value="SulA_CellDiv_inhibitor"/>
</dbReference>
<sequence>MSNTVVSLEGLLDSRRVWKGRSASGETTCCPVQPTGHAQLDSALPLGGWPANALSEILIPATGSGELNLLWPTLARLTAAGERVVLVSPPLVPYPQAWLAAGVNLQGITLVSAQGKEALWAAEQCLRSGSCAAVVCWVGQADERALRRLQVAAETGQALGFALRGSQAAINPSPAALRIAITLSPARWTVLKCRGGLPSARSVAWSSCG</sequence>
<dbReference type="RefSeq" id="WP_168081127.1">
    <property type="nucleotide sequence ID" value="NZ_JAAVJI010000001.1"/>
</dbReference>
<dbReference type="Gene3D" id="3.40.50.300">
    <property type="entry name" value="P-loop containing nucleotide triphosphate hydrolases"/>
    <property type="match status" value="1"/>
</dbReference>
<gene>
    <name evidence="2" type="primary">imuA</name>
    <name evidence="2" type="ORF">HBH25_02430</name>
</gene>